<protein>
    <submittedName>
        <fullName evidence="1">Uncharacterized protein</fullName>
    </submittedName>
</protein>
<name>A0A455SMG3_9CHLR</name>
<evidence type="ECO:0000313" key="1">
    <source>
        <dbReference type="EMBL" id="BBH88102.1"/>
    </source>
</evidence>
<dbReference type="EMBL" id="AP019376">
    <property type="protein sequence ID" value="BBH88102.1"/>
    <property type="molecule type" value="Genomic_DNA"/>
</dbReference>
<proteinExistence type="predicted"/>
<sequence length="54" mass="6403">MFLAIKWEGLLLGDFDMFQKRFSELFDGGATDEGDLLFFSEYGEQCWLVCSYWF</sequence>
<gene>
    <name evidence="1" type="ORF">KTC_28530</name>
</gene>
<organism evidence="1">
    <name type="scientific">Thermosporothrix sp. COM3</name>
    <dbReference type="NCBI Taxonomy" id="2490863"/>
    <lineage>
        <taxon>Bacteria</taxon>
        <taxon>Bacillati</taxon>
        <taxon>Chloroflexota</taxon>
        <taxon>Ktedonobacteria</taxon>
        <taxon>Ktedonobacterales</taxon>
        <taxon>Thermosporotrichaceae</taxon>
        <taxon>Thermosporothrix</taxon>
    </lineage>
</organism>
<dbReference type="AlphaFoldDB" id="A0A455SMG3"/>
<reference evidence="1" key="1">
    <citation type="submission" date="2018-12" db="EMBL/GenBank/DDBJ databases">
        <title>Novel natural products biosynthetic potential of the class Ktedonobacteria.</title>
        <authorList>
            <person name="Zheng Y."/>
            <person name="Saitou A."/>
            <person name="Wang C.M."/>
            <person name="Toyoda A."/>
            <person name="Minakuchi Y."/>
            <person name="Sekiguchi Y."/>
            <person name="Ueda K."/>
            <person name="Takano H."/>
            <person name="Sakai Y."/>
            <person name="Yokota A."/>
            <person name="Yabe S."/>
        </authorList>
    </citation>
    <scope>NUCLEOTIDE SEQUENCE</scope>
    <source>
        <strain evidence="1">COM3</strain>
    </source>
</reference>
<accession>A0A455SMG3</accession>